<evidence type="ECO:0000313" key="2">
    <source>
        <dbReference type="Proteomes" id="UP001054821"/>
    </source>
</evidence>
<proteinExistence type="predicted"/>
<accession>A0AAD4UTL0</accession>
<comment type="caution">
    <text evidence="1">The sequence shown here is derived from an EMBL/GenBank/DDBJ whole genome shotgun (WGS) entry which is preliminary data.</text>
</comment>
<reference evidence="1 2" key="1">
    <citation type="journal article" date="2022" name="G3 (Bethesda)">
        <title>Whole-genome sequence and methylome profiling of the almond [Prunus dulcis (Mill.) D.A. Webb] cultivar 'Nonpareil'.</title>
        <authorList>
            <person name="D'Amico-Willman K.M."/>
            <person name="Ouma W.Z."/>
            <person name="Meulia T."/>
            <person name="Sideli G.M."/>
            <person name="Gradziel T.M."/>
            <person name="Fresnedo-Ramirez J."/>
        </authorList>
    </citation>
    <scope>NUCLEOTIDE SEQUENCE [LARGE SCALE GENOMIC DNA]</scope>
    <source>
        <strain evidence="1">Clone GOH B32 T37-40</strain>
    </source>
</reference>
<dbReference type="EMBL" id="JAJFAZ020000008">
    <property type="protein sequence ID" value="KAI5312750.1"/>
    <property type="molecule type" value="Genomic_DNA"/>
</dbReference>
<evidence type="ECO:0000313" key="1">
    <source>
        <dbReference type="EMBL" id="KAI5312750.1"/>
    </source>
</evidence>
<organism evidence="1 2">
    <name type="scientific">Prunus dulcis</name>
    <name type="common">Almond</name>
    <name type="synonym">Amygdalus dulcis</name>
    <dbReference type="NCBI Taxonomy" id="3755"/>
    <lineage>
        <taxon>Eukaryota</taxon>
        <taxon>Viridiplantae</taxon>
        <taxon>Streptophyta</taxon>
        <taxon>Embryophyta</taxon>
        <taxon>Tracheophyta</taxon>
        <taxon>Spermatophyta</taxon>
        <taxon>Magnoliopsida</taxon>
        <taxon>eudicotyledons</taxon>
        <taxon>Gunneridae</taxon>
        <taxon>Pentapetalae</taxon>
        <taxon>rosids</taxon>
        <taxon>fabids</taxon>
        <taxon>Rosales</taxon>
        <taxon>Rosaceae</taxon>
        <taxon>Amygdaloideae</taxon>
        <taxon>Amygdaleae</taxon>
        <taxon>Prunus</taxon>
    </lineage>
</organism>
<dbReference type="AlphaFoldDB" id="A0AAD4UTL0"/>
<dbReference type="Proteomes" id="UP001054821">
    <property type="component" value="Chromosome 8"/>
</dbReference>
<name>A0AAD4UTL0_PRUDU</name>
<gene>
    <name evidence="1" type="ORF">L3X38_041924</name>
</gene>
<evidence type="ECO:0008006" key="3">
    <source>
        <dbReference type="Google" id="ProtNLM"/>
    </source>
</evidence>
<sequence>MAPKKNPATIFESSSSEAASASPAFISGVGVKEFVAVFVSWVKRFAASRIHFQLCKDLINFMNGHCILGRRYLEQKAYQLYKYELYPIQAPIHLADGLASYRDTAIGPLTLASIYRALREAIIEPINLNMKGPLWMAQVPRMLMILWLMKIWTYSHVFNREICLVVGEWTPETTNMVWRPITHIFSSYRFPRSSREDLLGIQAKYGNSAQAFELKPYQPDCCCTQSFRSRWDHYHGRFGAIDTVYKRIFEGCLLRRELNLEDRLILLERIADDNMLSLIVGGLEKAGSAGSKAPSFVQRRQNLGKIGTSISPVCIPSSPPIASVAASVLIVEIFEEESVGMGEVAPSSGVAQQDFQLQEKCNTPTPNLMSILFDLK</sequence>
<protein>
    <recommendedName>
        <fullName evidence="3">Aminotransferase-like plant mobile domain-containing protein</fullName>
    </recommendedName>
</protein>
<keyword evidence="2" id="KW-1185">Reference proteome</keyword>